<dbReference type="InterPro" id="IPR013815">
    <property type="entry name" value="ATP_grasp_subdomain_1"/>
</dbReference>
<evidence type="ECO:0000313" key="4">
    <source>
        <dbReference type="EMBL" id="ELY96421.1"/>
    </source>
</evidence>
<feature type="region of interest" description="Disordered" evidence="1">
    <location>
        <begin position="896"/>
        <end position="925"/>
    </location>
</feature>
<proteinExistence type="predicted"/>
<dbReference type="InterPro" id="IPR008279">
    <property type="entry name" value="PEP-util_enz_mobile_dom"/>
</dbReference>
<dbReference type="AlphaFoldDB" id="M0ADE8"/>
<dbReference type="Pfam" id="PF01326">
    <property type="entry name" value="PPDK_N"/>
    <property type="match status" value="1"/>
</dbReference>
<dbReference type="RefSeq" id="WP_006824280.1">
    <property type="nucleotide sequence ID" value="NZ_AOIL01000009.1"/>
</dbReference>
<dbReference type="Pfam" id="PF00391">
    <property type="entry name" value="PEP-utilizers"/>
    <property type="match status" value="1"/>
</dbReference>
<sequence length="925" mass="99797">MEAIRTDATTAAYTVSFEDDAATDPSVTGGKGANLALLVDVDFAIPSGFCVTTAAYRALVDDADVRRAIAAVADLDLADADGISDRCATVRERITNAQFPDPVRRAIEETLAERSTDAVAIRSSATAEDLPTASFAGQHETFLGVHDRKAIFDRIRDCMASLFTERAVSYRLENDISHTTVAMAVVVQAVVEPEAAGVLFTADPVSGNRRVASVDANYGIGDTVVSGDVSPDNARVDRRTGDILEYEIGDKRNTLHLRAGRDGTESVATEPDRRNSRVLSDAQLRELVELGDRVTDVFDSQQDIEWAIVDTEILLLQSRPITSLYPLPSPVPDDDRIHLYFSIGHQQAMAEALPPLVVDWVREMLENSAARLRSGDSTAPFTAAAGHRVYIDLNPLLDNGLSRPVAVRLLGAMSEPAATTVEDCLAERRERETAEKRNRLDGAVSVGRALRRLVPVIGPAAPTVLGRFVRPFVCGPPDPEHVRHRVELQGERMADRITQPSSQAARVRHAFDAVDHGTLVATVGSQSMPLLLAGLLSGAILGRLFPDAEDELDALGKGFDDEIATQINQRLNDVTDIARTHPDVADALTAGDSLSEIERVDGGDEFTAAFTAFLDDFGSRASSEIDLSRPRWKDDPELLRKTIRSSLSGSDDLDHREHLAQLKADAERAAAELEARAGRGLLGPLRKPVVSRLLRVYRGGIQLREHHKHGVTRFLTAARDVFTEAGDSLAADGRIDQPDDVWFLRKDELLAALEDDSPIDVDIEKRRRAYNRDASLTAPPILTSDGETPAVTAAIEPTGHELVGTPVSSGIVEGPARVVTDPSEESLENGDILVAPSTDVGWTPLFQNAAGLVMEVGGRMTHGALVAREYGIPAVVSVSDVTAEIQSGERVRIDGSRGTVELLDRTDADDPTTAARSSGPGDPRR</sequence>
<dbReference type="InterPro" id="IPR002192">
    <property type="entry name" value="PPDK_AMP/ATP-bd"/>
</dbReference>
<accession>M0ADE8</accession>
<dbReference type="PANTHER" id="PTHR43615">
    <property type="entry name" value="PHOSPHOENOLPYRUVATE SYNTHASE-RELATED"/>
    <property type="match status" value="1"/>
</dbReference>
<dbReference type="GO" id="GO:0005524">
    <property type="term" value="F:ATP binding"/>
    <property type="evidence" value="ECO:0007669"/>
    <property type="project" value="InterPro"/>
</dbReference>
<dbReference type="OrthoDB" id="23397at2157"/>
<organism evidence="4 5">
    <name type="scientific">Natrialba taiwanensis DSM 12281</name>
    <dbReference type="NCBI Taxonomy" id="1230458"/>
    <lineage>
        <taxon>Archaea</taxon>
        <taxon>Methanobacteriati</taxon>
        <taxon>Methanobacteriota</taxon>
        <taxon>Stenosarchaea group</taxon>
        <taxon>Halobacteria</taxon>
        <taxon>Halobacteriales</taxon>
        <taxon>Natrialbaceae</taxon>
        <taxon>Natrialba</taxon>
    </lineage>
</organism>
<evidence type="ECO:0000313" key="5">
    <source>
        <dbReference type="Proteomes" id="UP000011648"/>
    </source>
</evidence>
<dbReference type="PATRIC" id="fig|1230458.4.peg.365"/>
<dbReference type="SUPFAM" id="SSF52009">
    <property type="entry name" value="Phosphohistidine domain"/>
    <property type="match status" value="1"/>
</dbReference>
<name>M0ADE8_9EURY</name>
<evidence type="ECO:0000259" key="2">
    <source>
        <dbReference type="Pfam" id="PF00391"/>
    </source>
</evidence>
<protein>
    <submittedName>
        <fullName evidence="4">Phosphoenolpyruvate synthase / pyruvate, water dikinase</fullName>
    </submittedName>
</protein>
<dbReference type="PANTHER" id="PTHR43615:SF1">
    <property type="entry name" value="PPDK_N DOMAIN-CONTAINING PROTEIN"/>
    <property type="match status" value="1"/>
</dbReference>
<evidence type="ECO:0000259" key="3">
    <source>
        <dbReference type="Pfam" id="PF01326"/>
    </source>
</evidence>
<dbReference type="InterPro" id="IPR051549">
    <property type="entry name" value="PEP_Utilizing_Enz"/>
</dbReference>
<keyword evidence="4" id="KW-0670">Pyruvate</keyword>
<dbReference type="Gene3D" id="3.30.1490.20">
    <property type="entry name" value="ATP-grasp fold, A domain"/>
    <property type="match status" value="1"/>
</dbReference>
<dbReference type="EMBL" id="AOIL01000009">
    <property type="protein sequence ID" value="ELY96421.1"/>
    <property type="molecule type" value="Genomic_DNA"/>
</dbReference>
<feature type="domain" description="Pyruvate phosphate dikinase AMP/ATP-binding" evidence="3">
    <location>
        <begin position="28"/>
        <end position="323"/>
    </location>
</feature>
<feature type="domain" description="PEP-utilising enzyme mobile" evidence="2">
    <location>
        <begin position="828"/>
        <end position="898"/>
    </location>
</feature>
<dbReference type="InterPro" id="IPR036637">
    <property type="entry name" value="Phosphohistidine_dom_sf"/>
</dbReference>
<dbReference type="STRING" id="1230458.C484_01865"/>
<reference evidence="4 5" key="1">
    <citation type="journal article" date="2014" name="PLoS Genet.">
        <title>Phylogenetically driven sequencing of extremely halophilic archaea reveals strategies for static and dynamic osmo-response.</title>
        <authorList>
            <person name="Becker E.A."/>
            <person name="Seitzer P.M."/>
            <person name="Tritt A."/>
            <person name="Larsen D."/>
            <person name="Krusor M."/>
            <person name="Yao A.I."/>
            <person name="Wu D."/>
            <person name="Madern D."/>
            <person name="Eisen J.A."/>
            <person name="Darling A.E."/>
            <person name="Facciotti M.T."/>
        </authorList>
    </citation>
    <scope>NUCLEOTIDE SEQUENCE [LARGE SCALE GENOMIC DNA]</scope>
    <source>
        <strain evidence="4 5">DSM 12281</strain>
    </source>
</reference>
<dbReference type="Gene3D" id="3.30.470.20">
    <property type="entry name" value="ATP-grasp fold, B domain"/>
    <property type="match status" value="1"/>
</dbReference>
<keyword evidence="4" id="KW-0418">Kinase</keyword>
<keyword evidence="4" id="KW-0808">Transferase</keyword>
<dbReference type="SUPFAM" id="SSF56059">
    <property type="entry name" value="Glutathione synthetase ATP-binding domain-like"/>
    <property type="match status" value="1"/>
</dbReference>
<gene>
    <name evidence="4" type="ORF">C484_01865</name>
</gene>
<dbReference type="Gene3D" id="3.50.30.10">
    <property type="entry name" value="Phosphohistidine domain"/>
    <property type="match status" value="1"/>
</dbReference>
<dbReference type="GO" id="GO:0016301">
    <property type="term" value="F:kinase activity"/>
    <property type="evidence" value="ECO:0007669"/>
    <property type="project" value="UniProtKB-KW"/>
</dbReference>
<keyword evidence="5" id="KW-1185">Reference proteome</keyword>
<dbReference type="Proteomes" id="UP000011648">
    <property type="component" value="Unassembled WGS sequence"/>
</dbReference>
<evidence type="ECO:0000256" key="1">
    <source>
        <dbReference type="SAM" id="MobiDB-lite"/>
    </source>
</evidence>
<comment type="caution">
    <text evidence="4">The sequence shown here is derived from an EMBL/GenBank/DDBJ whole genome shotgun (WGS) entry which is preliminary data.</text>
</comment>